<name>A0A0B5DQV7_9ACTN</name>
<accession>A0A0B5DQV7</accession>
<evidence type="ECO:0000313" key="1">
    <source>
        <dbReference type="EMBL" id="AJE42956.1"/>
    </source>
</evidence>
<dbReference type="HOGENOM" id="CLU_1958393_0_0_11"/>
<dbReference type="EMBL" id="CP009313">
    <property type="protein sequence ID" value="AJE42956.1"/>
    <property type="molecule type" value="Genomic_DNA"/>
</dbReference>
<dbReference type="AlphaFoldDB" id="A0A0B5DQV7"/>
<sequence length="128" mass="14283">MQDVEELFETAASGFDSAPEITDALNHQLLKLVDLGLLAIELGDEFLHLRPSDALPNAVLGERAPKACAQRQVLAHLDHSEQHLRGIKEEVALTNTTSSRDSSPVQIRLELIVLIRRGHQRHLEVIRE</sequence>
<protein>
    <submittedName>
        <fullName evidence="1">Uncharacterized protein</fullName>
    </submittedName>
</protein>
<reference evidence="1 2" key="2">
    <citation type="journal article" date="2016" name="Appl. Microbiol. Biotechnol.">
        <title>Exploiting the genome sequence of Streptomyces nodosus for enhanced antibiotic production.</title>
        <authorList>
            <person name="Sweeney P."/>
            <person name="Murphy C.D."/>
            <person name="Caffrey P."/>
        </authorList>
    </citation>
    <scope>NUCLEOTIDE SEQUENCE [LARGE SCALE GENOMIC DNA]</scope>
    <source>
        <strain evidence="1 2">ATCC 14899</strain>
    </source>
</reference>
<organism evidence="1 2">
    <name type="scientific">Streptomyces nodosus</name>
    <dbReference type="NCBI Taxonomy" id="40318"/>
    <lineage>
        <taxon>Bacteria</taxon>
        <taxon>Bacillati</taxon>
        <taxon>Actinomycetota</taxon>
        <taxon>Actinomycetes</taxon>
        <taxon>Kitasatosporales</taxon>
        <taxon>Streptomycetaceae</taxon>
        <taxon>Streptomyces</taxon>
    </lineage>
</organism>
<evidence type="ECO:0000313" key="2">
    <source>
        <dbReference type="Proteomes" id="UP000031526"/>
    </source>
</evidence>
<keyword evidence="2" id="KW-1185">Reference proteome</keyword>
<gene>
    <name evidence="1" type="ORF">SNOD_25120</name>
</gene>
<proteinExistence type="predicted"/>
<dbReference type="Proteomes" id="UP000031526">
    <property type="component" value="Chromosome"/>
</dbReference>
<reference evidence="2" key="1">
    <citation type="submission" date="2014-09" db="EMBL/GenBank/DDBJ databases">
        <title>Sequence of the Streptomyces nodosus genome.</title>
        <authorList>
            <person name="Sweeney P."/>
            <person name="Stephens N."/>
            <person name="Murphy C."/>
            <person name="Caffrey P."/>
        </authorList>
    </citation>
    <scope>NUCLEOTIDE SEQUENCE [LARGE SCALE GENOMIC DNA]</scope>
    <source>
        <strain evidence="2">ATCC 14899</strain>
    </source>
</reference>